<dbReference type="Proteomes" id="UP000829354">
    <property type="component" value="Chromosome X"/>
</dbReference>
<evidence type="ECO:0000313" key="3">
    <source>
        <dbReference type="EMBL" id="UMM40250.1"/>
    </source>
</evidence>
<dbReference type="RefSeq" id="XP_002643998.2">
    <property type="nucleotide sequence ID" value="XM_002643952.2"/>
</dbReference>
<evidence type="ECO:0000256" key="1">
    <source>
        <dbReference type="SAM" id="SignalP"/>
    </source>
</evidence>
<dbReference type="EMBL" id="CP092625">
    <property type="protein sequence ID" value="UMM40250.1"/>
    <property type="molecule type" value="Genomic_DNA"/>
</dbReference>
<feature type="chain" id="PRO_5044706483" evidence="1">
    <location>
        <begin position="19"/>
        <end position="183"/>
    </location>
</feature>
<reference evidence="3 5" key="1">
    <citation type="submission" date="2022-04" db="EMBL/GenBank/DDBJ databases">
        <title>Chromosome-level reference genomes for two strains of Caenorhabditis briggsae: an improved platform for comparative genomics.</title>
        <authorList>
            <person name="Stevens L."/>
            <person name="Andersen E."/>
        </authorList>
    </citation>
    <scope>NUCLEOTIDE SEQUENCE [LARGE SCALE GENOMIC DNA]</scope>
    <source>
        <strain evidence="3">VX34</strain>
        <tissue evidence="3">Whole-organism</tissue>
    </source>
</reference>
<reference evidence="2 4" key="2">
    <citation type="submission" date="2022-05" db="EMBL/GenBank/DDBJ databases">
        <title>Chromosome-level reference genomes for two strains of Caenorhabditis briggsae: an improved platform for comparative genomics.</title>
        <authorList>
            <person name="Stevens L."/>
            <person name="Andersen E.C."/>
        </authorList>
    </citation>
    <scope>NUCLEOTIDE SEQUENCE [LARGE SCALE GENOMIC DNA]</scope>
    <source>
        <strain evidence="2">QX1410_ONT</strain>
        <tissue evidence="2">Whole-organism</tissue>
    </source>
</reference>
<sequence length="183" mass="21524">MMRFSLLLGFLLVVSTRCWETEQLVNSVIAACPPSNFICPREEFGHFDGPKWVWDKDSIANSPEAIYFLRLRSWNLITLEEMKLAYCCRGGKCLLRCGIMPRVEINMIKSFPEDIMEVFELGIEEIDKHREFVEEYIRETEKNGAPKHVPAELEDFFDAIHKWQHTIRRAMIERQRTRALEAI</sequence>
<gene>
    <name evidence="2" type="ORF">L3Y34_011074</name>
    <name evidence="3" type="ORF">L5515_016952</name>
</gene>
<evidence type="ECO:0000313" key="5">
    <source>
        <dbReference type="Proteomes" id="UP000829354"/>
    </source>
</evidence>
<dbReference type="KEGG" id="cbr:CBG_17380"/>
<dbReference type="PANTHER" id="PTHR36953">
    <property type="entry name" value="PROTEIN CBG07386-RELATED"/>
    <property type="match status" value="1"/>
</dbReference>
<dbReference type="InterPro" id="IPR040437">
    <property type="entry name" value="F10E9.3-like"/>
</dbReference>
<proteinExistence type="predicted"/>
<name>A0AAE8ZQH6_CAEBR</name>
<dbReference type="Proteomes" id="UP000827892">
    <property type="component" value="Chromosome X"/>
</dbReference>
<accession>A0AAE8ZQH6</accession>
<keyword evidence="1" id="KW-0732">Signal</keyword>
<evidence type="ECO:0000313" key="2">
    <source>
        <dbReference type="EMBL" id="ULT80952.1"/>
    </source>
</evidence>
<dbReference type="PANTHER" id="PTHR36953:SF1">
    <property type="entry name" value="PROTEIN CBG17380"/>
    <property type="match status" value="1"/>
</dbReference>
<dbReference type="OMA" id="CSEGPCL"/>
<dbReference type="AlphaFoldDB" id="A0AAE8ZQH6"/>
<protein>
    <submittedName>
        <fullName evidence="2">Uncharacterized protein</fullName>
    </submittedName>
</protein>
<keyword evidence="5" id="KW-1185">Reference proteome</keyword>
<dbReference type="EMBL" id="CP090896">
    <property type="protein sequence ID" value="ULT80952.1"/>
    <property type="molecule type" value="Genomic_DNA"/>
</dbReference>
<evidence type="ECO:0000313" key="4">
    <source>
        <dbReference type="Proteomes" id="UP000827892"/>
    </source>
</evidence>
<feature type="signal peptide" evidence="1">
    <location>
        <begin position="1"/>
        <end position="18"/>
    </location>
</feature>
<organism evidence="2 4">
    <name type="scientific">Caenorhabditis briggsae</name>
    <dbReference type="NCBI Taxonomy" id="6238"/>
    <lineage>
        <taxon>Eukaryota</taxon>
        <taxon>Metazoa</taxon>
        <taxon>Ecdysozoa</taxon>
        <taxon>Nematoda</taxon>
        <taxon>Chromadorea</taxon>
        <taxon>Rhabditida</taxon>
        <taxon>Rhabditina</taxon>
        <taxon>Rhabditomorpha</taxon>
        <taxon>Rhabditoidea</taxon>
        <taxon>Rhabditidae</taxon>
        <taxon>Peloderinae</taxon>
        <taxon>Caenorhabditis</taxon>
    </lineage>
</organism>